<sequence>MNSAVRRLAISFLFLFQLALMPSAWAQQCYADANQAYAHLINQEQNQKLAKQSVVINLNTATEGELTQLKGIGSSKAQKIILYREAFGAFGSVDDLAKVKGIGDKTVAKNRVRMSVE</sequence>
<feature type="chain" id="PRO_5012367937" evidence="1">
    <location>
        <begin position="27"/>
        <end position="117"/>
    </location>
</feature>
<evidence type="ECO:0000313" key="3">
    <source>
        <dbReference type="EMBL" id="SJM36366.1"/>
    </source>
</evidence>
<proteinExistence type="predicted"/>
<feature type="domain" description="Helix-hairpin-helix DNA-binding motif class 1" evidence="2">
    <location>
        <begin position="64"/>
        <end position="83"/>
    </location>
</feature>
<dbReference type="InterPro" id="IPR004509">
    <property type="entry name" value="Competence_ComEA_HhH"/>
</dbReference>
<dbReference type="SMART" id="SM00278">
    <property type="entry name" value="HhH1"/>
    <property type="match status" value="2"/>
</dbReference>
<dbReference type="InterPro" id="IPR010994">
    <property type="entry name" value="RuvA_2-like"/>
</dbReference>
<keyword evidence="1" id="KW-0732">Signal</keyword>
<dbReference type="Gene3D" id="1.10.150.280">
    <property type="entry name" value="AF1531-like domain"/>
    <property type="match status" value="1"/>
</dbReference>
<dbReference type="GO" id="GO:0006281">
    <property type="term" value="P:DNA repair"/>
    <property type="evidence" value="ECO:0007669"/>
    <property type="project" value="InterPro"/>
</dbReference>
<dbReference type="GO" id="GO:0015628">
    <property type="term" value="P:protein secretion by the type II secretion system"/>
    <property type="evidence" value="ECO:0007669"/>
    <property type="project" value="TreeGrafter"/>
</dbReference>
<dbReference type="STRING" id="1945520.A1019T_00327"/>
<accession>A0A1R4ECZ8</accession>
<keyword evidence="4" id="KW-1185">Reference proteome</keyword>
<organism evidence="3 4">
    <name type="scientific">Psychrobacter pasteurii</name>
    <dbReference type="NCBI Taxonomy" id="1945520"/>
    <lineage>
        <taxon>Bacteria</taxon>
        <taxon>Pseudomonadati</taxon>
        <taxon>Pseudomonadota</taxon>
        <taxon>Gammaproteobacteria</taxon>
        <taxon>Moraxellales</taxon>
        <taxon>Moraxellaceae</taxon>
        <taxon>Psychrobacter</taxon>
    </lineage>
</organism>
<evidence type="ECO:0000313" key="4">
    <source>
        <dbReference type="Proteomes" id="UP000188169"/>
    </source>
</evidence>
<dbReference type="RefSeq" id="WP_077447777.1">
    <property type="nucleotide sequence ID" value="NZ_FUGD01000043.1"/>
</dbReference>
<dbReference type="InterPro" id="IPR003583">
    <property type="entry name" value="Hlx-hairpin-Hlx_DNA-bd_motif"/>
</dbReference>
<dbReference type="GO" id="GO:0003677">
    <property type="term" value="F:DNA binding"/>
    <property type="evidence" value="ECO:0007669"/>
    <property type="project" value="InterPro"/>
</dbReference>
<protein>
    <submittedName>
        <fullName evidence="3">ComE operon protein 1</fullName>
    </submittedName>
</protein>
<dbReference type="Pfam" id="PF12836">
    <property type="entry name" value="HHH_3"/>
    <property type="match status" value="1"/>
</dbReference>
<dbReference type="AlphaFoldDB" id="A0A1R4ECZ8"/>
<dbReference type="EMBL" id="FUGD01000043">
    <property type="protein sequence ID" value="SJM36366.1"/>
    <property type="molecule type" value="Genomic_DNA"/>
</dbReference>
<name>A0A1R4ECZ8_9GAMM</name>
<evidence type="ECO:0000256" key="1">
    <source>
        <dbReference type="SAM" id="SignalP"/>
    </source>
</evidence>
<reference evidence="4" key="1">
    <citation type="submission" date="2017-02" db="EMBL/GenBank/DDBJ databases">
        <authorList>
            <person name="Mornico D."/>
        </authorList>
    </citation>
    <scope>NUCLEOTIDE SEQUENCE [LARGE SCALE GENOMIC DNA]</scope>
</reference>
<dbReference type="PANTHER" id="PTHR21180">
    <property type="entry name" value="ENDONUCLEASE/EXONUCLEASE/PHOSPHATASE FAMILY DOMAIN-CONTAINING PROTEIN 1"/>
    <property type="match status" value="1"/>
</dbReference>
<dbReference type="PANTHER" id="PTHR21180:SF32">
    <property type="entry name" value="ENDONUCLEASE_EXONUCLEASE_PHOSPHATASE FAMILY DOMAIN-CONTAINING PROTEIN 1"/>
    <property type="match status" value="1"/>
</dbReference>
<dbReference type="OrthoDB" id="7510573at2"/>
<dbReference type="GO" id="GO:0015627">
    <property type="term" value="C:type II protein secretion system complex"/>
    <property type="evidence" value="ECO:0007669"/>
    <property type="project" value="TreeGrafter"/>
</dbReference>
<dbReference type="NCBIfam" id="TIGR00426">
    <property type="entry name" value="competence protein ComEA helix-hairpin-helix repeat region"/>
    <property type="match status" value="1"/>
</dbReference>
<feature type="signal peptide" evidence="1">
    <location>
        <begin position="1"/>
        <end position="26"/>
    </location>
</feature>
<dbReference type="SUPFAM" id="SSF47781">
    <property type="entry name" value="RuvA domain 2-like"/>
    <property type="match status" value="1"/>
</dbReference>
<evidence type="ECO:0000259" key="2">
    <source>
        <dbReference type="SMART" id="SM00278"/>
    </source>
</evidence>
<dbReference type="Proteomes" id="UP000188169">
    <property type="component" value="Unassembled WGS sequence"/>
</dbReference>
<dbReference type="InterPro" id="IPR051675">
    <property type="entry name" value="Endo/Exo/Phosphatase_dom_1"/>
</dbReference>
<gene>
    <name evidence="3" type="primary">comEA</name>
    <name evidence="3" type="ORF">A1019T_00327</name>
</gene>
<feature type="domain" description="Helix-hairpin-helix DNA-binding motif class 1" evidence="2">
    <location>
        <begin position="94"/>
        <end position="113"/>
    </location>
</feature>